<dbReference type="OrthoDB" id="1724687at2759"/>
<dbReference type="AlphaFoldDB" id="A0A7R9UX60"/>
<dbReference type="Pfam" id="PF01251">
    <property type="entry name" value="Ribosomal_S7e"/>
    <property type="match status" value="1"/>
</dbReference>
<dbReference type="PANTHER" id="PTHR11278">
    <property type="entry name" value="40S RIBOSOMAL PROTEIN S7"/>
    <property type="match status" value="1"/>
</dbReference>
<keyword evidence="3 4" id="KW-0687">Ribonucleoprotein</keyword>
<gene>
    <name evidence="7" type="ORF">KFE25_003102</name>
    <name evidence="6" type="ORF">PLUT1463_LOCUS12878</name>
</gene>
<dbReference type="InterPro" id="IPR047861">
    <property type="entry name" value="Ribosomal_eS7_CS"/>
</dbReference>
<dbReference type="GO" id="GO:0042274">
    <property type="term" value="P:ribosomal small subunit biogenesis"/>
    <property type="evidence" value="ECO:0007669"/>
    <property type="project" value="TreeGrafter"/>
</dbReference>
<sequence>MDIKKKIVKEKGAPLDAFEEEVSQALSELEANSTDLKAELRELYLVSAKEVDVAGRKAVVLFVPYRLLKLTHKIQSRLVRELEKKFSSKHVMVIAQRRIQRKEAKAGRTLKQKRPVSRTLTAVHDAILEDLVYPTEIVGKHTRYRTDGSKLLKIYLDPKEQSNVNYKLDTFRSVYKKLTGKEAHFEFPVVN</sequence>
<evidence type="ECO:0000256" key="2">
    <source>
        <dbReference type="ARBA" id="ARBA00022980"/>
    </source>
</evidence>
<dbReference type="Proteomes" id="UP000751190">
    <property type="component" value="Unassembled WGS sequence"/>
</dbReference>
<keyword evidence="8" id="KW-1185">Reference proteome</keyword>
<dbReference type="EMBL" id="HBEB01019857">
    <property type="protein sequence ID" value="CAD8278561.1"/>
    <property type="molecule type" value="Transcribed_RNA"/>
</dbReference>
<dbReference type="EMBL" id="JAGTXO010000050">
    <property type="protein sequence ID" value="KAG8458567.1"/>
    <property type="molecule type" value="Genomic_DNA"/>
</dbReference>
<evidence type="ECO:0000313" key="8">
    <source>
        <dbReference type="Proteomes" id="UP000751190"/>
    </source>
</evidence>
<feature type="coiled-coil region" evidence="5">
    <location>
        <begin position="15"/>
        <end position="46"/>
    </location>
</feature>
<evidence type="ECO:0000313" key="6">
    <source>
        <dbReference type="EMBL" id="CAD8278561.1"/>
    </source>
</evidence>
<dbReference type="OMA" id="AAYHKVQ"/>
<accession>A0A7R9UX60</accession>
<dbReference type="GO" id="GO:0003735">
    <property type="term" value="F:structural constituent of ribosome"/>
    <property type="evidence" value="ECO:0007669"/>
    <property type="project" value="InterPro"/>
</dbReference>
<evidence type="ECO:0000313" key="7">
    <source>
        <dbReference type="EMBL" id="KAG8458567.1"/>
    </source>
</evidence>
<evidence type="ECO:0000256" key="1">
    <source>
        <dbReference type="ARBA" id="ARBA00007820"/>
    </source>
</evidence>
<dbReference type="PROSITE" id="PS00948">
    <property type="entry name" value="RIBOSOMAL_S7E"/>
    <property type="match status" value="1"/>
</dbReference>
<dbReference type="GO" id="GO:0006364">
    <property type="term" value="P:rRNA processing"/>
    <property type="evidence" value="ECO:0007669"/>
    <property type="project" value="TreeGrafter"/>
</dbReference>
<keyword evidence="5" id="KW-0175">Coiled coil</keyword>
<evidence type="ECO:0000256" key="4">
    <source>
        <dbReference type="RuleBase" id="RU364105"/>
    </source>
</evidence>
<keyword evidence="2 4" id="KW-0689">Ribosomal protein</keyword>
<reference evidence="7" key="2">
    <citation type="submission" date="2021-05" db="EMBL/GenBank/DDBJ databases">
        <title>The genome of the haptophyte Pavlova lutheri (Diacronema luteri, Pavlovales) - a model for lipid biosynthesis in eukaryotic algae.</title>
        <authorList>
            <person name="Hulatt C.J."/>
            <person name="Posewitz M.C."/>
        </authorList>
    </citation>
    <scope>NUCLEOTIDE SEQUENCE</scope>
    <source>
        <strain evidence="7">NIVA-4/92</strain>
    </source>
</reference>
<dbReference type="GO" id="GO:0032040">
    <property type="term" value="C:small-subunit processome"/>
    <property type="evidence" value="ECO:0007669"/>
    <property type="project" value="TreeGrafter"/>
</dbReference>
<dbReference type="GO" id="GO:0030686">
    <property type="term" value="C:90S preribosome"/>
    <property type="evidence" value="ECO:0007669"/>
    <property type="project" value="TreeGrafter"/>
</dbReference>
<dbReference type="InterPro" id="IPR000554">
    <property type="entry name" value="Ribosomal_eS7"/>
</dbReference>
<protein>
    <recommendedName>
        <fullName evidence="4">40S ribosomal protein S7</fullName>
    </recommendedName>
</protein>
<dbReference type="GO" id="GO:0022627">
    <property type="term" value="C:cytosolic small ribosomal subunit"/>
    <property type="evidence" value="ECO:0007669"/>
    <property type="project" value="TreeGrafter"/>
</dbReference>
<reference evidence="6" key="1">
    <citation type="submission" date="2021-01" db="EMBL/GenBank/DDBJ databases">
        <authorList>
            <person name="Corre E."/>
            <person name="Pelletier E."/>
            <person name="Niang G."/>
            <person name="Scheremetjew M."/>
            <person name="Finn R."/>
            <person name="Kale V."/>
            <person name="Holt S."/>
            <person name="Cochrane G."/>
            <person name="Meng A."/>
            <person name="Brown T."/>
            <person name="Cohen L."/>
        </authorList>
    </citation>
    <scope>NUCLEOTIDE SEQUENCE</scope>
    <source>
        <strain evidence="6">RCC1537</strain>
    </source>
</reference>
<evidence type="ECO:0000256" key="3">
    <source>
        <dbReference type="ARBA" id="ARBA00023274"/>
    </source>
</evidence>
<evidence type="ECO:0000256" key="5">
    <source>
        <dbReference type="SAM" id="Coils"/>
    </source>
</evidence>
<organism evidence="6">
    <name type="scientific">Diacronema lutheri</name>
    <name type="common">Unicellular marine alga</name>
    <name type="synonym">Monochrysis lutheri</name>
    <dbReference type="NCBI Taxonomy" id="2081491"/>
    <lineage>
        <taxon>Eukaryota</taxon>
        <taxon>Haptista</taxon>
        <taxon>Haptophyta</taxon>
        <taxon>Pavlovophyceae</taxon>
        <taxon>Pavlovales</taxon>
        <taxon>Pavlovaceae</taxon>
        <taxon>Diacronema</taxon>
    </lineage>
</organism>
<comment type="similarity">
    <text evidence="1 4">Belongs to the eukaryotic ribosomal protein eS7 family.</text>
</comment>
<dbReference type="GO" id="GO:0006412">
    <property type="term" value="P:translation"/>
    <property type="evidence" value="ECO:0007669"/>
    <property type="project" value="InterPro"/>
</dbReference>
<name>A0A7R9UX60_DIALT</name>
<proteinExistence type="inferred from homology"/>
<dbReference type="PANTHER" id="PTHR11278:SF0">
    <property type="entry name" value="SMALL RIBOSOMAL SUBUNIT PROTEIN ES7"/>
    <property type="match status" value="1"/>
</dbReference>